<feature type="domain" description="RCK C-terminal" evidence="1">
    <location>
        <begin position="76"/>
        <end position="159"/>
    </location>
</feature>
<dbReference type="Gene3D" id="3.30.70.1450">
    <property type="entry name" value="Regulator of K+ conductance, C-terminal domain"/>
    <property type="match status" value="1"/>
</dbReference>
<dbReference type="InterPro" id="IPR058776">
    <property type="entry name" value="KhtT-like_N"/>
</dbReference>
<dbReference type="Pfam" id="PF25991">
    <property type="entry name" value="KhtT_N"/>
    <property type="match status" value="1"/>
</dbReference>
<dbReference type="GO" id="GO:0008324">
    <property type="term" value="F:monoatomic cation transmembrane transporter activity"/>
    <property type="evidence" value="ECO:0007669"/>
    <property type="project" value="InterPro"/>
</dbReference>
<dbReference type="SUPFAM" id="SSF116726">
    <property type="entry name" value="TrkA C-terminal domain-like"/>
    <property type="match status" value="1"/>
</dbReference>
<name>A0A151AFV9_9EURY</name>
<dbReference type="RefSeq" id="WP_066381240.1">
    <property type="nucleotide sequence ID" value="NZ_LTAZ01000004.1"/>
</dbReference>
<evidence type="ECO:0000259" key="1">
    <source>
        <dbReference type="PROSITE" id="PS51202"/>
    </source>
</evidence>
<proteinExistence type="predicted"/>
<protein>
    <submittedName>
        <fullName evidence="2">TrkA-C domain protein</fullName>
    </submittedName>
</protein>
<reference evidence="2 3" key="1">
    <citation type="submission" date="2016-02" db="EMBL/GenBank/DDBJ databases">
        <title>Genome sequence of Halalkalicoccus paucihalophilus DSM 24557.</title>
        <authorList>
            <person name="Poehlein A."/>
            <person name="Daniel R."/>
        </authorList>
    </citation>
    <scope>NUCLEOTIDE SEQUENCE [LARGE SCALE GENOMIC DNA]</scope>
    <source>
        <strain evidence="2 3">DSM 24557</strain>
    </source>
</reference>
<dbReference type="AlphaFoldDB" id="A0A151AFV9"/>
<dbReference type="PANTHER" id="PTHR43833:SF13">
    <property type="entry name" value="POTASSIUM CHANNEL PROTEIN 2-RELATED"/>
    <property type="match status" value="1"/>
</dbReference>
<dbReference type="PANTHER" id="PTHR43833">
    <property type="entry name" value="POTASSIUM CHANNEL PROTEIN 2-RELATED-RELATED"/>
    <property type="match status" value="1"/>
</dbReference>
<dbReference type="PIRSF" id="PIRSF005028">
    <property type="entry name" value="KhtT"/>
    <property type="match status" value="1"/>
</dbReference>
<organism evidence="2 3">
    <name type="scientific">Halalkalicoccus paucihalophilus</name>
    <dbReference type="NCBI Taxonomy" id="1008153"/>
    <lineage>
        <taxon>Archaea</taxon>
        <taxon>Methanobacteriati</taxon>
        <taxon>Methanobacteriota</taxon>
        <taxon>Stenosarchaea group</taxon>
        <taxon>Halobacteria</taxon>
        <taxon>Halobacteriales</taxon>
        <taxon>Halococcaceae</taxon>
        <taxon>Halalkalicoccus</taxon>
    </lineage>
</organism>
<sequence length="159" mass="17481">MDVSETDLPGVGKRFEVDLEEGGVAVVVIHNSGRRELFYRESPDADGEELLDLTDEESRVVGSILEGAFFQPVRTESPEATLGEGVILEWYTLNGETPVVGETLEEARVRERTGSTVIAVERGEECIASPEADFTLEEGDIVIAVGTRENQRDLEELLE</sequence>
<dbReference type="EMBL" id="LTAZ01000004">
    <property type="protein sequence ID" value="KYH26485.1"/>
    <property type="molecule type" value="Genomic_DNA"/>
</dbReference>
<dbReference type="InterPro" id="IPR036721">
    <property type="entry name" value="RCK_C_sf"/>
</dbReference>
<dbReference type="GO" id="GO:0006813">
    <property type="term" value="P:potassium ion transport"/>
    <property type="evidence" value="ECO:0007669"/>
    <property type="project" value="InterPro"/>
</dbReference>
<gene>
    <name evidence="2" type="ORF">HAPAU_15830</name>
</gene>
<evidence type="ECO:0000313" key="3">
    <source>
        <dbReference type="Proteomes" id="UP000075321"/>
    </source>
</evidence>
<dbReference type="InterPro" id="IPR026278">
    <property type="entry name" value="KhtT"/>
</dbReference>
<evidence type="ECO:0000313" key="2">
    <source>
        <dbReference type="EMBL" id="KYH26485.1"/>
    </source>
</evidence>
<comment type="caution">
    <text evidence="2">The sequence shown here is derived from an EMBL/GenBank/DDBJ whole genome shotgun (WGS) entry which is preliminary data.</text>
</comment>
<dbReference type="OrthoDB" id="338309at2157"/>
<dbReference type="InterPro" id="IPR050721">
    <property type="entry name" value="Trk_Ktr_HKT_K-transport"/>
</dbReference>
<dbReference type="Proteomes" id="UP000075321">
    <property type="component" value="Unassembled WGS sequence"/>
</dbReference>
<dbReference type="PROSITE" id="PS51202">
    <property type="entry name" value="RCK_C"/>
    <property type="match status" value="1"/>
</dbReference>
<keyword evidence="3" id="KW-1185">Reference proteome</keyword>
<dbReference type="Pfam" id="PF02080">
    <property type="entry name" value="TrkA_C"/>
    <property type="match status" value="1"/>
</dbReference>
<dbReference type="PATRIC" id="fig|1008153.3.peg.1604"/>
<accession>A0A151AFV9</accession>
<dbReference type="InterPro" id="IPR006037">
    <property type="entry name" value="RCK_C"/>
</dbReference>